<dbReference type="SMART" id="SM00516">
    <property type="entry name" value="SEC14"/>
    <property type="match status" value="1"/>
</dbReference>
<dbReference type="CDD" id="cd00170">
    <property type="entry name" value="SEC14"/>
    <property type="match status" value="1"/>
</dbReference>
<evidence type="ECO:0000259" key="5">
    <source>
        <dbReference type="PROSITE" id="PS50191"/>
    </source>
</evidence>
<evidence type="ECO:0000256" key="1">
    <source>
        <dbReference type="ARBA" id="ARBA00004370"/>
    </source>
</evidence>
<accession>A0AAD5UWB0</accession>
<comment type="caution">
    <text evidence="6">The sequence shown here is derived from an EMBL/GenBank/DDBJ whole genome shotgun (WGS) entry which is preliminary data.</text>
</comment>
<organism evidence="6 7">
    <name type="scientific">Meripilus lineatus</name>
    <dbReference type="NCBI Taxonomy" id="2056292"/>
    <lineage>
        <taxon>Eukaryota</taxon>
        <taxon>Fungi</taxon>
        <taxon>Dikarya</taxon>
        <taxon>Basidiomycota</taxon>
        <taxon>Agaricomycotina</taxon>
        <taxon>Agaricomycetes</taxon>
        <taxon>Polyporales</taxon>
        <taxon>Meripilaceae</taxon>
        <taxon>Meripilus</taxon>
    </lineage>
</organism>
<dbReference type="GO" id="GO:0016020">
    <property type="term" value="C:membrane"/>
    <property type="evidence" value="ECO:0007669"/>
    <property type="project" value="UniProtKB-SubCell"/>
</dbReference>
<evidence type="ECO:0000256" key="3">
    <source>
        <dbReference type="ARBA" id="ARBA00023136"/>
    </source>
</evidence>
<evidence type="ECO:0000313" key="6">
    <source>
        <dbReference type="EMBL" id="KAJ3478384.1"/>
    </source>
</evidence>
<dbReference type="EMBL" id="JANAWD010000515">
    <property type="protein sequence ID" value="KAJ3478384.1"/>
    <property type="molecule type" value="Genomic_DNA"/>
</dbReference>
<feature type="compositionally biased region" description="Low complexity" evidence="4">
    <location>
        <begin position="1"/>
        <end position="15"/>
    </location>
</feature>
<dbReference type="InterPro" id="IPR036273">
    <property type="entry name" value="CRAL/TRIO_N_dom_sf"/>
</dbReference>
<dbReference type="SUPFAM" id="SSF52087">
    <property type="entry name" value="CRAL/TRIO domain"/>
    <property type="match status" value="1"/>
</dbReference>
<dbReference type="AlphaFoldDB" id="A0AAD5UWB0"/>
<dbReference type="Proteomes" id="UP001212997">
    <property type="component" value="Unassembled WGS sequence"/>
</dbReference>
<keyword evidence="7" id="KW-1185">Reference proteome</keyword>
<reference evidence="6" key="1">
    <citation type="submission" date="2022-07" db="EMBL/GenBank/DDBJ databases">
        <title>Genome Sequence of Physisporinus lineatus.</title>
        <authorList>
            <person name="Buettner E."/>
        </authorList>
    </citation>
    <scope>NUCLEOTIDE SEQUENCE</scope>
    <source>
        <strain evidence="6">VT162</strain>
    </source>
</reference>
<proteinExistence type="predicted"/>
<dbReference type="Pfam" id="PF03765">
    <property type="entry name" value="CRAL_TRIO_N"/>
    <property type="match status" value="1"/>
</dbReference>
<dbReference type="Gene3D" id="3.40.525.10">
    <property type="entry name" value="CRAL-TRIO lipid binding domain"/>
    <property type="match status" value="1"/>
</dbReference>
<dbReference type="SUPFAM" id="SSF46938">
    <property type="entry name" value="CRAL/TRIO N-terminal domain"/>
    <property type="match status" value="1"/>
</dbReference>
<gene>
    <name evidence="6" type="ORF">NLI96_g9791</name>
</gene>
<keyword evidence="2" id="KW-0813">Transport</keyword>
<dbReference type="Pfam" id="PF00650">
    <property type="entry name" value="CRAL_TRIO"/>
    <property type="match status" value="1"/>
</dbReference>
<dbReference type="PANTHER" id="PTHR45932:SF17">
    <property type="entry name" value="CELLULAR RETINALDEHYDE-BINDING_TRIPLE FUNCTION DOMAIN-CONTAINING PROTEIN"/>
    <property type="match status" value="1"/>
</dbReference>
<protein>
    <recommendedName>
        <fullName evidence="5">CRAL-TRIO domain-containing protein</fullName>
    </recommendedName>
</protein>
<dbReference type="InterPro" id="IPR011074">
    <property type="entry name" value="CRAL/TRIO_N_dom"/>
</dbReference>
<evidence type="ECO:0000313" key="7">
    <source>
        <dbReference type="Proteomes" id="UP001212997"/>
    </source>
</evidence>
<name>A0AAD5UWB0_9APHY</name>
<dbReference type="PROSITE" id="PS50191">
    <property type="entry name" value="CRAL_TRIO"/>
    <property type="match status" value="1"/>
</dbReference>
<feature type="region of interest" description="Disordered" evidence="4">
    <location>
        <begin position="1"/>
        <end position="62"/>
    </location>
</feature>
<dbReference type="GO" id="GO:0008289">
    <property type="term" value="F:lipid binding"/>
    <property type="evidence" value="ECO:0007669"/>
    <property type="project" value="InterPro"/>
</dbReference>
<dbReference type="InterPro" id="IPR036865">
    <property type="entry name" value="CRAL-TRIO_dom_sf"/>
</dbReference>
<dbReference type="InterPro" id="IPR001251">
    <property type="entry name" value="CRAL-TRIO_dom"/>
</dbReference>
<dbReference type="PANTHER" id="PTHR45932">
    <property type="entry name" value="PATELLIN-1"/>
    <property type="match status" value="1"/>
</dbReference>
<evidence type="ECO:0000256" key="2">
    <source>
        <dbReference type="ARBA" id="ARBA00022448"/>
    </source>
</evidence>
<comment type="subcellular location">
    <subcellularLocation>
        <location evidence="1">Membrane</location>
    </subcellularLocation>
</comment>
<keyword evidence="3" id="KW-0472">Membrane</keyword>
<dbReference type="InterPro" id="IPR044834">
    <property type="entry name" value="PATL"/>
</dbReference>
<feature type="compositionally biased region" description="Basic and acidic residues" evidence="4">
    <location>
        <begin position="31"/>
        <end position="53"/>
    </location>
</feature>
<sequence length="328" mass="36944">MTEATAAAATSTPAPEIDEVKTDAAATAKPEATKAEETTKETETPKDTPKQEIVDPEPQNALTEKFTEDEWKALKEFRTQLPAIFAEAYHPDTPDAKSEPAKLWGVLIDPYSPNKDPRVSVLLMKFLRARELDLTAAQTMMAATLKWRHEQKIDELLEETFDDSIFGKVGYVSGHDTDGRPVTYNLYGGDLDIKVVFDDVQRFIRWRIQLMEKSIALLDFQTLDQMVQVHDYEGVSMVRDANQKAAAAEATNIFQNHYPEFLVRKFFINVPTLLTWVFWLFKPLISAKTLSKFTLVGTGKPAISKELLPYIPADQLPQKYGGEAEDLA</sequence>
<feature type="domain" description="CRAL-TRIO" evidence="5">
    <location>
        <begin position="153"/>
        <end position="328"/>
    </location>
</feature>
<evidence type="ECO:0000256" key="4">
    <source>
        <dbReference type="SAM" id="MobiDB-lite"/>
    </source>
</evidence>